<feature type="compositionally biased region" description="Gly residues" evidence="5">
    <location>
        <begin position="37"/>
        <end position="52"/>
    </location>
</feature>
<evidence type="ECO:0000313" key="9">
    <source>
        <dbReference type="Proteomes" id="UP000694521"/>
    </source>
</evidence>
<evidence type="ECO:0000256" key="2">
    <source>
        <dbReference type="ARBA" id="ARBA00022692"/>
    </source>
</evidence>
<feature type="transmembrane region" description="Helical" evidence="6">
    <location>
        <begin position="220"/>
        <end position="240"/>
    </location>
</feature>
<dbReference type="Pfam" id="PF00520">
    <property type="entry name" value="Ion_trans"/>
    <property type="match status" value="2"/>
</dbReference>
<dbReference type="Gene3D" id="1.10.287.70">
    <property type="match status" value="2"/>
</dbReference>
<dbReference type="PANTHER" id="PTHR46726:SF1">
    <property type="entry name" value="TWO-PORE CALCIUM CHANNEL 3"/>
    <property type="match status" value="1"/>
</dbReference>
<evidence type="ECO:0000256" key="3">
    <source>
        <dbReference type="ARBA" id="ARBA00022989"/>
    </source>
</evidence>
<evidence type="ECO:0000313" key="8">
    <source>
        <dbReference type="Ensembl" id="ENSACDP00005024805.1"/>
    </source>
</evidence>
<name>A0A8B9ENN5_ANSCY</name>
<dbReference type="PANTHER" id="PTHR46726">
    <property type="entry name" value="TWO PORE CHANNEL 3"/>
    <property type="match status" value="1"/>
</dbReference>
<feature type="domain" description="Ion transport" evidence="7">
    <location>
        <begin position="199"/>
        <end position="420"/>
    </location>
</feature>
<feature type="transmembrane region" description="Helical" evidence="6">
    <location>
        <begin position="659"/>
        <end position="684"/>
    </location>
</feature>
<feature type="transmembrane region" description="Helical" evidence="6">
    <location>
        <begin position="195"/>
        <end position="214"/>
    </location>
</feature>
<dbReference type="GO" id="GO:0016020">
    <property type="term" value="C:membrane"/>
    <property type="evidence" value="ECO:0007669"/>
    <property type="project" value="UniProtKB-SubCell"/>
</dbReference>
<evidence type="ECO:0000256" key="4">
    <source>
        <dbReference type="ARBA" id="ARBA00023136"/>
    </source>
</evidence>
<feature type="transmembrane region" description="Helical" evidence="6">
    <location>
        <begin position="759"/>
        <end position="781"/>
    </location>
</feature>
<feature type="region of interest" description="Disordered" evidence="5">
    <location>
        <begin position="870"/>
        <end position="896"/>
    </location>
</feature>
<keyword evidence="4 6" id="KW-0472">Membrane</keyword>
<evidence type="ECO:0000256" key="1">
    <source>
        <dbReference type="ARBA" id="ARBA00004141"/>
    </source>
</evidence>
<dbReference type="SUPFAM" id="SSF81324">
    <property type="entry name" value="Voltage-gated potassium channels"/>
    <property type="match status" value="2"/>
</dbReference>
<reference evidence="8" key="1">
    <citation type="submission" date="2025-08" db="UniProtKB">
        <authorList>
            <consortium name="Ensembl"/>
        </authorList>
    </citation>
    <scope>IDENTIFICATION</scope>
</reference>
<feature type="compositionally biased region" description="Low complexity" evidence="5">
    <location>
        <begin position="884"/>
        <end position="896"/>
    </location>
</feature>
<reference evidence="8" key="2">
    <citation type="submission" date="2025-09" db="UniProtKB">
        <authorList>
            <consortium name="Ensembl"/>
        </authorList>
    </citation>
    <scope>IDENTIFICATION</scope>
</reference>
<proteinExistence type="predicted"/>
<accession>A0A8B9ENN5</accession>
<feature type="region of interest" description="Disordered" evidence="5">
    <location>
        <begin position="1"/>
        <end position="128"/>
    </location>
</feature>
<keyword evidence="3 6" id="KW-1133">Transmembrane helix</keyword>
<comment type="subcellular location">
    <subcellularLocation>
        <location evidence="1">Membrane</location>
        <topology evidence="1">Multi-pass membrane protein</topology>
    </subcellularLocation>
</comment>
<evidence type="ECO:0000259" key="7">
    <source>
        <dbReference type="Pfam" id="PF00520"/>
    </source>
</evidence>
<dbReference type="Proteomes" id="UP000694521">
    <property type="component" value="Unplaced"/>
</dbReference>
<dbReference type="AlphaFoldDB" id="A0A8B9ENN5"/>
<evidence type="ECO:0000256" key="6">
    <source>
        <dbReference type="SAM" id="Phobius"/>
    </source>
</evidence>
<dbReference type="GO" id="GO:0005216">
    <property type="term" value="F:monoatomic ion channel activity"/>
    <property type="evidence" value="ECO:0007669"/>
    <property type="project" value="InterPro"/>
</dbReference>
<feature type="compositionally biased region" description="Low complexity" evidence="5">
    <location>
        <begin position="96"/>
        <end position="105"/>
    </location>
</feature>
<feature type="transmembrane region" description="Helical" evidence="6">
    <location>
        <begin position="540"/>
        <end position="558"/>
    </location>
</feature>
<feature type="transmembrane region" description="Helical" evidence="6">
    <location>
        <begin position="390"/>
        <end position="418"/>
    </location>
</feature>
<sequence>MQSRVHRRHHAGTTGPAPGLQPRLRPPPAAPGRRRGGAGGAAGASGGSGAGPGRPASPPARRRRRRPAAPSAQPAAAAPPGPWALRGRGEAGGGPSSSSSSSSSSRFRRRGCAVKSGGAVRGQRLPRHGRGCLRGSGWGLPAGAGGGEGALSAGPFRPPELLLAAAFVSDAQYNRNIPFKTSPEAVRLYYLYNHWIMRTATYFFIFLNLSLAVFEEPAVYPLPFLATSLVEVLCLLVFFGRLTHFAKITPRNVFWKDTKNICIMVAILLSLTDLAIYGALRIYNIKSIRWSRIARPIFLINFAESRQIRRAFRSIRNTLPEITYVFLLFMFSLLMFSLMALKLFGERNLQTAEGLPYFRNYLEIVFDLYVLVTTANSPDVMMPAFDFSSWYALFFIAFVIVNTYIFMSLFLAVVYNNYKKHLKNEIRKLAYMKHRKMIEAFNLLKEEEGAQPVVREARWKQLVKLVAPDISNSHRELLLRISDDEQKGFIDKKSFVQLADLLNIQVITLKIRSHPLGQWMPRVYKSAVSQFLRSMVRHRGFVWTYDAIILINAIFIALDEETPYISYAEWVFLALYIIEILLKVYTYEPRVFFGKNQFWNWFDTLIIFAALTATILNTTLRSTTKYNSQQILDIVFILRVLRLIRIVDSIQRFRVIMNTLINIVPTMLTFGGLTLVVYCIFAIIGMELFHGKIQFFPVNSNAPYALECGNPALKDSLFARGKYCKNNFNNFASSFIVLMELTVVNQWHDILCGGRPAKLYFIAFHIVMVIIIVNIFVSFILEAFFVEYSLEKSEVETAIEQKIQELGMGVQEEVLQDEQLLDNMESAEHDLEGEVGTKTQPRGLVFKIASKRYRTVDALLQRMFEAEIPPEDEGPSFEEILNLSPTAAGPSSSATA</sequence>
<dbReference type="InterPro" id="IPR027359">
    <property type="entry name" value="Volt_channel_dom_sf"/>
</dbReference>
<feature type="transmembrane region" description="Helical" evidence="6">
    <location>
        <begin position="322"/>
        <end position="341"/>
    </location>
</feature>
<feature type="transmembrane region" description="Helical" evidence="6">
    <location>
        <begin position="564"/>
        <end position="586"/>
    </location>
</feature>
<keyword evidence="2 6" id="KW-0812">Transmembrane</keyword>
<feature type="transmembrane region" description="Helical" evidence="6">
    <location>
        <begin position="598"/>
        <end position="616"/>
    </location>
</feature>
<keyword evidence="9" id="KW-1185">Reference proteome</keyword>
<protein>
    <submittedName>
        <fullName evidence="8">BUB1 mitotic checkpoint serine/threonine kinase</fullName>
    </submittedName>
</protein>
<feature type="compositionally biased region" description="Basic residues" evidence="5">
    <location>
        <begin position="1"/>
        <end position="11"/>
    </location>
</feature>
<feature type="domain" description="Ion transport" evidence="7">
    <location>
        <begin position="543"/>
        <end position="789"/>
    </location>
</feature>
<organism evidence="8 9">
    <name type="scientific">Anser cygnoides</name>
    <name type="common">Swan goose</name>
    <dbReference type="NCBI Taxonomy" id="8845"/>
    <lineage>
        <taxon>Eukaryota</taxon>
        <taxon>Metazoa</taxon>
        <taxon>Chordata</taxon>
        <taxon>Craniata</taxon>
        <taxon>Vertebrata</taxon>
        <taxon>Euteleostomi</taxon>
        <taxon>Archelosauria</taxon>
        <taxon>Archosauria</taxon>
        <taxon>Dinosauria</taxon>
        <taxon>Saurischia</taxon>
        <taxon>Theropoda</taxon>
        <taxon>Coelurosauria</taxon>
        <taxon>Aves</taxon>
        <taxon>Neognathae</taxon>
        <taxon>Galloanserae</taxon>
        <taxon>Anseriformes</taxon>
        <taxon>Anatidae</taxon>
        <taxon>Anserinae</taxon>
        <taxon>Anser</taxon>
    </lineage>
</organism>
<dbReference type="InterPro" id="IPR005821">
    <property type="entry name" value="Ion_trans_dom"/>
</dbReference>
<feature type="transmembrane region" description="Helical" evidence="6">
    <location>
        <begin position="261"/>
        <end position="280"/>
    </location>
</feature>
<evidence type="ECO:0000256" key="5">
    <source>
        <dbReference type="SAM" id="MobiDB-lite"/>
    </source>
</evidence>
<feature type="transmembrane region" description="Helical" evidence="6">
    <location>
        <begin position="728"/>
        <end position="747"/>
    </location>
</feature>
<dbReference type="Ensembl" id="ENSACDT00005029623.1">
    <property type="protein sequence ID" value="ENSACDP00005024805.1"/>
    <property type="gene ID" value="ENSACDG00005017956.1"/>
</dbReference>
<dbReference type="Gene3D" id="1.20.120.350">
    <property type="entry name" value="Voltage-gated potassium channels. Chain C"/>
    <property type="match status" value="1"/>
</dbReference>
<feature type="transmembrane region" description="Helical" evidence="6">
    <location>
        <begin position="361"/>
        <end position="378"/>
    </location>
</feature>